<feature type="repeat" description="TPR" evidence="3">
    <location>
        <begin position="54"/>
        <end position="87"/>
    </location>
</feature>
<proteinExistence type="predicted"/>
<dbReference type="AlphaFoldDB" id="A0A814ENY5"/>
<evidence type="ECO:0000256" key="2">
    <source>
        <dbReference type="ARBA" id="ARBA00022803"/>
    </source>
</evidence>
<reference evidence="4" key="1">
    <citation type="submission" date="2021-02" db="EMBL/GenBank/DDBJ databases">
        <authorList>
            <person name="Nowell W R."/>
        </authorList>
    </citation>
    <scope>NUCLEOTIDE SEQUENCE</scope>
</reference>
<dbReference type="Pfam" id="PF13424">
    <property type="entry name" value="TPR_12"/>
    <property type="match status" value="1"/>
</dbReference>
<accession>A0A814ENY5</accession>
<organism evidence="4 5">
    <name type="scientific">Adineta steineri</name>
    <dbReference type="NCBI Taxonomy" id="433720"/>
    <lineage>
        <taxon>Eukaryota</taxon>
        <taxon>Metazoa</taxon>
        <taxon>Spiralia</taxon>
        <taxon>Gnathifera</taxon>
        <taxon>Rotifera</taxon>
        <taxon>Eurotatoria</taxon>
        <taxon>Bdelloidea</taxon>
        <taxon>Adinetida</taxon>
        <taxon>Adinetidae</taxon>
        <taxon>Adineta</taxon>
    </lineage>
</organism>
<comment type="caution">
    <text evidence="4">The sequence shown here is derived from an EMBL/GenBank/DDBJ whole genome shotgun (WGS) entry which is preliminary data.</text>
</comment>
<keyword evidence="1" id="KW-0677">Repeat</keyword>
<dbReference type="Gene3D" id="1.25.40.10">
    <property type="entry name" value="Tetratricopeptide repeat domain"/>
    <property type="match status" value="1"/>
</dbReference>
<evidence type="ECO:0000256" key="3">
    <source>
        <dbReference type="PROSITE-ProRule" id="PRU00339"/>
    </source>
</evidence>
<dbReference type="InterPro" id="IPR019734">
    <property type="entry name" value="TPR_rpt"/>
</dbReference>
<keyword evidence="2 3" id="KW-0802">TPR repeat</keyword>
<dbReference type="SUPFAM" id="SSF48452">
    <property type="entry name" value="TPR-like"/>
    <property type="match status" value="1"/>
</dbReference>
<evidence type="ECO:0008006" key="6">
    <source>
        <dbReference type="Google" id="ProtNLM"/>
    </source>
</evidence>
<name>A0A814ENY5_9BILA</name>
<dbReference type="InterPro" id="IPR011990">
    <property type="entry name" value="TPR-like_helical_dom_sf"/>
</dbReference>
<dbReference type="SMART" id="SM00028">
    <property type="entry name" value="TPR"/>
    <property type="match status" value="2"/>
</dbReference>
<dbReference type="EMBL" id="CAJNOG010000120">
    <property type="protein sequence ID" value="CAF0972010.1"/>
    <property type="molecule type" value="Genomic_DNA"/>
</dbReference>
<dbReference type="PROSITE" id="PS50005">
    <property type="entry name" value="TPR"/>
    <property type="match status" value="1"/>
</dbReference>
<dbReference type="PANTHER" id="PTHR45641">
    <property type="entry name" value="TETRATRICOPEPTIDE REPEAT PROTEIN (AFU_ORTHOLOGUE AFUA_6G03870)"/>
    <property type="match status" value="1"/>
</dbReference>
<dbReference type="PANTHER" id="PTHR45641:SF1">
    <property type="entry name" value="AAA+ ATPASE DOMAIN-CONTAINING PROTEIN"/>
    <property type="match status" value="1"/>
</dbReference>
<evidence type="ECO:0000256" key="1">
    <source>
        <dbReference type="ARBA" id="ARBA00022737"/>
    </source>
</evidence>
<evidence type="ECO:0000313" key="5">
    <source>
        <dbReference type="Proteomes" id="UP000663845"/>
    </source>
</evidence>
<evidence type="ECO:0000313" key="4">
    <source>
        <dbReference type="EMBL" id="CAF0972010.1"/>
    </source>
</evidence>
<gene>
    <name evidence="4" type="ORF">JYZ213_LOCUS14444</name>
</gene>
<sequence length="160" mass="18534">MILTYHAQYLGKQILSLLPGDIYILNASHQFFFILSNICYFDKHVSTQFYVDLGASYNNIGNIYLRLQQYDLALENYKSSYEIKLKSLPSQHISLAATLENIALVYEQKHLYEQALSYYEKVATIFHETYSSTHNSVIQIEQDIQRVSSLINSQMLTAVF</sequence>
<protein>
    <recommendedName>
        <fullName evidence="6">Tetratricopeptide repeat protein</fullName>
    </recommendedName>
</protein>
<dbReference type="Proteomes" id="UP000663845">
    <property type="component" value="Unassembled WGS sequence"/>
</dbReference>